<dbReference type="SMART" id="SM00186">
    <property type="entry name" value="FBG"/>
    <property type="match status" value="1"/>
</dbReference>
<dbReference type="EMBL" id="KF860672">
    <property type="protein sequence ID" value="AIW62591.1"/>
    <property type="molecule type" value="mRNA"/>
</dbReference>
<evidence type="ECO:0000259" key="1">
    <source>
        <dbReference type="PROSITE" id="PS51406"/>
    </source>
</evidence>
<reference evidence="2" key="1">
    <citation type="submission" date="2013-11" db="EMBL/GenBank/DDBJ databases">
        <authorList>
            <person name="Thropp P.A."/>
            <person name="Correa S.M."/>
            <person name="Garb J.E."/>
            <person name="Binford G.J."/>
        </authorList>
    </citation>
    <scope>NUCLEOTIDE SEQUENCE</scope>
    <source>
        <tissue evidence="2">Venom gland</tissue>
    </source>
</reference>
<dbReference type="SUPFAM" id="SSF56496">
    <property type="entry name" value="Fibrinogen C-terminal domain-like"/>
    <property type="match status" value="1"/>
</dbReference>
<dbReference type="GO" id="GO:0005615">
    <property type="term" value="C:extracellular space"/>
    <property type="evidence" value="ECO:0007669"/>
    <property type="project" value="TreeGrafter"/>
</dbReference>
<dbReference type="Gene3D" id="3.90.215.10">
    <property type="entry name" value="Gamma Fibrinogen, chain A, domain 1"/>
    <property type="match status" value="1"/>
</dbReference>
<proteinExistence type="evidence at transcript level"/>
<dbReference type="NCBIfam" id="NF040941">
    <property type="entry name" value="GGGWT_bact"/>
    <property type="match status" value="1"/>
</dbReference>
<feature type="domain" description="Fibrinogen C-terminal" evidence="1">
    <location>
        <begin position="44"/>
        <end position="178"/>
    </location>
</feature>
<sequence>EDFLCFGRNDTSKLTILLDLVDGVVKEKCGDKLTNTNETVEVEEEIELRPLDCYDLREWNMSSGVYLIWPQSRVLNGSIEVYCDMDDDGGGWTVIQRRGNFSSPADYFNREWDDYKYGFGNLMEEFWLGNINIYALTNQRNYSLKFDLADWEGNFTTATYSTFFIEDEYRSYTLHVEG</sequence>
<dbReference type="AlphaFoldDB" id="A0A0A0V9Z3"/>
<dbReference type="InterPro" id="IPR036056">
    <property type="entry name" value="Fibrinogen-like_C"/>
</dbReference>
<protein>
    <submittedName>
        <fullName evidence="2">Carcinolectin 5a CL5A-like protein</fullName>
    </submittedName>
</protein>
<organism evidence="2">
    <name type="scientific">Scytodes thoracica</name>
    <name type="common">Spitting spider</name>
    <name type="synonym">Aranea thoracica</name>
    <dbReference type="NCBI Taxonomy" id="1112478"/>
    <lineage>
        <taxon>Eukaryota</taxon>
        <taxon>Metazoa</taxon>
        <taxon>Ecdysozoa</taxon>
        <taxon>Arthropoda</taxon>
        <taxon>Chelicerata</taxon>
        <taxon>Arachnida</taxon>
        <taxon>Araneae</taxon>
        <taxon>Araneomorphae</taxon>
        <taxon>Haplogynae</taxon>
        <taxon>Scytodoidea</taxon>
        <taxon>Scytodidae</taxon>
        <taxon>Scytodes</taxon>
    </lineage>
</organism>
<feature type="non-terminal residue" evidence="2">
    <location>
        <position position="1"/>
    </location>
</feature>
<dbReference type="PANTHER" id="PTHR19143:SF458">
    <property type="entry name" value="FIBRINOGEN C-TERMINAL DOMAIN-CONTAINING PROTEIN-RELATED"/>
    <property type="match status" value="1"/>
</dbReference>
<feature type="non-terminal residue" evidence="2">
    <location>
        <position position="178"/>
    </location>
</feature>
<dbReference type="Pfam" id="PF00147">
    <property type="entry name" value="Fibrinogen_C"/>
    <property type="match status" value="1"/>
</dbReference>
<reference evidence="2" key="2">
    <citation type="journal article" date="2014" name="J. Proteome Res.">
        <title>Spit and venom from scytodes spiders: a diverse and distinct cocktail.</title>
        <authorList>
            <person name="Zobel-Thropp P.A."/>
            <person name="Correa S.M."/>
            <person name="Garb J.E."/>
            <person name="Binford G.J."/>
        </authorList>
    </citation>
    <scope>NUCLEOTIDE SEQUENCE</scope>
    <source>
        <tissue evidence="2">Venom gland</tissue>
    </source>
</reference>
<dbReference type="PANTHER" id="PTHR19143">
    <property type="entry name" value="FIBRINOGEN/TENASCIN/ANGIOPOEITIN"/>
    <property type="match status" value="1"/>
</dbReference>
<name>A0A0A0V9Z3_SCYTH</name>
<evidence type="ECO:0000313" key="2">
    <source>
        <dbReference type="EMBL" id="AIW62591.1"/>
    </source>
</evidence>
<dbReference type="InterPro" id="IPR050373">
    <property type="entry name" value="Fibrinogen_C-term_domain"/>
</dbReference>
<accession>A0A0A0V9Z3</accession>
<dbReference type="InterPro" id="IPR002181">
    <property type="entry name" value="Fibrinogen_a/b/g_C_dom"/>
</dbReference>
<dbReference type="InterPro" id="IPR014716">
    <property type="entry name" value="Fibrinogen_a/b/g_C_1"/>
</dbReference>
<dbReference type="PROSITE" id="PS51406">
    <property type="entry name" value="FIBRINOGEN_C_2"/>
    <property type="match status" value="1"/>
</dbReference>